<gene>
    <name evidence="1" type="ORF">QE152_g33440</name>
</gene>
<comment type="caution">
    <text evidence="1">The sequence shown here is derived from an EMBL/GenBank/DDBJ whole genome shotgun (WGS) entry which is preliminary data.</text>
</comment>
<sequence length="133" mass="15144">MQLLDRGFFAPLKTAFSSECDKWIVTNQGRPITQKQMSALFHAAYSKVATIQICEKSFTVTGLYPYNPDVFNEDDFAPAEVTNIPPPVKAVSYKIKTRVIVVLDTFIYFINMEYTLFCENVSMGFTSFQNKVD</sequence>
<dbReference type="EMBL" id="JASPKY010000508">
    <property type="protein sequence ID" value="KAK9694563.1"/>
    <property type="molecule type" value="Genomic_DNA"/>
</dbReference>
<organism evidence="1 2">
    <name type="scientific">Popillia japonica</name>
    <name type="common">Japanese beetle</name>
    <dbReference type="NCBI Taxonomy" id="7064"/>
    <lineage>
        <taxon>Eukaryota</taxon>
        <taxon>Metazoa</taxon>
        <taxon>Ecdysozoa</taxon>
        <taxon>Arthropoda</taxon>
        <taxon>Hexapoda</taxon>
        <taxon>Insecta</taxon>
        <taxon>Pterygota</taxon>
        <taxon>Neoptera</taxon>
        <taxon>Endopterygota</taxon>
        <taxon>Coleoptera</taxon>
        <taxon>Polyphaga</taxon>
        <taxon>Scarabaeiformia</taxon>
        <taxon>Scarabaeidae</taxon>
        <taxon>Rutelinae</taxon>
        <taxon>Popillia</taxon>
    </lineage>
</organism>
<proteinExistence type="predicted"/>
<keyword evidence="2" id="KW-1185">Reference proteome</keyword>
<evidence type="ECO:0000313" key="1">
    <source>
        <dbReference type="EMBL" id="KAK9694563.1"/>
    </source>
</evidence>
<reference evidence="1 2" key="1">
    <citation type="journal article" date="2024" name="BMC Genomics">
        <title>De novo assembly and annotation of Popillia japonica's genome with initial clues to its potential as an invasive pest.</title>
        <authorList>
            <person name="Cucini C."/>
            <person name="Boschi S."/>
            <person name="Funari R."/>
            <person name="Cardaioli E."/>
            <person name="Iannotti N."/>
            <person name="Marturano G."/>
            <person name="Paoli F."/>
            <person name="Bruttini M."/>
            <person name="Carapelli A."/>
            <person name="Frati F."/>
            <person name="Nardi F."/>
        </authorList>
    </citation>
    <scope>NUCLEOTIDE SEQUENCE [LARGE SCALE GENOMIC DNA]</scope>
    <source>
        <strain evidence="1">DMR45628</strain>
    </source>
</reference>
<dbReference type="AlphaFoldDB" id="A0AAW1IWN5"/>
<accession>A0AAW1IWN5</accession>
<evidence type="ECO:0000313" key="2">
    <source>
        <dbReference type="Proteomes" id="UP001458880"/>
    </source>
</evidence>
<dbReference type="Proteomes" id="UP001458880">
    <property type="component" value="Unassembled WGS sequence"/>
</dbReference>
<name>A0AAW1IWN5_POPJA</name>
<protein>
    <submittedName>
        <fullName evidence="1">Uncharacterized protein</fullName>
    </submittedName>
</protein>